<evidence type="ECO:0000256" key="2">
    <source>
        <dbReference type="ARBA" id="ARBA00004498"/>
    </source>
</evidence>
<keyword evidence="13 19" id="KW-1133">Transmembrane helix</keyword>
<evidence type="ECO:0000256" key="17">
    <source>
        <dbReference type="ARBA" id="ARBA00060989"/>
    </source>
</evidence>
<feature type="domain" description="EGF-like" evidence="21">
    <location>
        <begin position="613"/>
        <end position="652"/>
    </location>
</feature>
<dbReference type="GO" id="GO:0003002">
    <property type="term" value="P:regionalization"/>
    <property type="evidence" value="ECO:0007669"/>
    <property type="project" value="UniProtKB-ARBA"/>
</dbReference>
<feature type="disulfide bond" evidence="18">
    <location>
        <begin position="1501"/>
        <end position="1510"/>
    </location>
</feature>
<organism evidence="22 23">
    <name type="scientific">Acanthosepion pharaonis</name>
    <name type="common">Pharaoh cuttlefish</name>
    <name type="synonym">Sepia pharaonis</name>
    <dbReference type="NCBI Taxonomy" id="158019"/>
    <lineage>
        <taxon>Eukaryota</taxon>
        <taxon>Metazoa</taxon>
        <taxon>Spiralia</taxon>
        <taxon>Lophotrochozoa</taxon>
        <taxon>Mollusca</taxon>
        <taxon>Cephalopoda</taxon>
        <taxon>Coleoidea</taxon>
        <taxon>Decapodiformes</taxon>
        <taxon>Sepiida</taxon>
        <taxon>Sepiina</taxon>
        <taxon>Sepiidae</taxon>
        <taxon>Acanthosepion</taxon>
    </lineage>
</organism>
<feature type="domain" description="EGF-like" evidence="21">
    <location>
        <begin position="419"/>
        <end position="455"/>
    </location>
</feature>
<dbReference type="FunFam" id="2.10.25.10:FF:000208">
    <property type="entry name" value="Crumbs 2, cell polarity complex component"/>
    <property type="match status" value="1"/>
</dbReference>
<dbReference type="FunFam" id="2.10.25.10:FF:000565">
    <property type="entry name" value="Predicted protein"/>
    <property type="match status" value="1"/>
</dbReference>
<evidence type="ECO:0000256" key="10">
    <source>
        <dbReference type="ARBA" id="ARBA00022729"/>
    </source>
</evidence>
<comment type="caution">
    <text evidence="22">The sequence shown here is derived from an EMBL/GenBank/DDBJ whole genome shotgun (WGS) entry which is preliminary data.</text>
</comment>
<keyword evidence="5" id="KW-0964">Secreted</keyword>
<dbReference type="PROSITE" id="PS50025">
    <property type="entry name" value="LAM_G_DOMAIN"/>
    <property type="match status" value="1"/>
</dbReference>
<evidence type="ECO:0000256" key="3">
    <source>
        <dbReference type="ARBA" id="ARBA00022473"/>
    </source>
</evidence>
<feature type="disulfide bond" evidence="18">
    <location>
        <begin position="348"/>
        <end position="358"/>
    </location>
</feature>
<feature type="domain" description="EGF-like" evidence="21">
    <location>
        <begin position="1191"/>
        <end position="1229"/>
    </location>
</feature>
<feature type="domain" description="EGF-like" evidence="21">
    <location>
        <begin position="1269"/>
        <end position="1306"/>
    </location>
</feature>
<proteinExistence type="inferred from homology"/>
<dbReference type="Gene3D" id="2.60.120.200">
    <property type="match status" value="1"/>
</dbReference>
<feature type="domain" description="Laminin G" evidence="20">
    <location>
        <begin position="1017"/>
        <end position="1189"/>
    </location>
</feature>
<feature type="domain" description="EGF-like" evidence="21">
    <location>
        <begin position="829"/>
        <end position="865"/>
    </location>
</feature>
<dbReference type="GO" id="GO:0051241">
    <property type="term" value="P:negative regulation of multicellular organismal process"/>
    <property type="evidence" value="ECO:0007669"/>
    <property type="project" value="UniProtKB-ARBA"/>
</dbReference>
<dbReference type="PROSITE" id="PS00010">
    <property type="entry name" value="ASX_HYDROXYL"/>
    <property type="match status" value="23"/>
</dbReference>
<dbReference type="InterPro" id="IPR009030">
    <property type="entry name" value="Growth_fac_rcpt_cys_sf"/>
</dbReference>
<dbReference type="PRINTS" id="PR00010">
    <property type="entry name" value="EGFBLOOD"/>
</dbReference>
<dbReference type="GO" id="GO:0005911">
    <property type="term" value="C:cell-cell junction"/>
    <property type="evidence" value="ECO:0007669"/>
    <property type="project" value="UniProtKB-ARBA"/>
</dbReference>
<feature type="disulfide bond" evidence="18">
    <location>
        <begin position="1583"/>
        <end position="1592"/>
    </location>
</feature>
<feature type="disulfide bond" evidence="18">
    <location>
        <begin position="445"/>
        <end position="454"/>
    </location>
</feature>
<keyword evidence="15 18" id="KW-1015">Disulfide bond</keyword>
<dbReference type="GO" id="GO:0080090">
    <property type="term" value="P:regulation of primary metabolic process"/>
    <property type="evidence" value="ECO:0007669"/>
    <property type="project" value="UniProtKB-ARBA"/>
</dbReference>
<keyword evidence="10" id="KW-0732">Signal</keyword>
<dbReference type="GO" id="GO:0048638">
    <property type="term" value="P:regulation of developmental growth"/>
    <property type="evidence" value="ECO:0007669"/>
    <property type="project" value="UniProtKB-ARBA"/>
</dbReference>
<keyword evidence="14 19" id="KW-0472">Membrane</keyword>
<dbReference type="FunFam" id="2.10.25.10:FF:000321">
    <property type="entry name" value="Protein delta homolog 1"/>
    <property type="match status" value="1"/>
</dbReference>
<dbReference type="FunFam" id="2.10.25.10:FF:000045">
    <property type="entry name" value="Slit guidance ligand 2"/>
    <property type="match status" value="1"/>
</dbReference>
<keyword evidence="16" id="KW-0325">Glycoprotein</keyword>
<feature type="disulfide bond" evidence="18">
    <location>
        <begin position="102"/>
        <end position="111"/>
    </location>
</feature>
<keyword evidence="12" id="KW-0221">Differentiation</keyword>
<dbReference type="SMART" id="SM00282">
    <property type="entry name" value="LamG"/>
    <property type="match status" value="1"/>
</dbReference>
<dbReference type="GO" id="GO:0007219">
    <property type="term" value="P:Notch signaling pathway"/>
    <property type="evidence" value="ECO:0007669"/>
    <property type="project" value="TreeGrafter"/>
</dbReference>
<feature type="domain" description="EGF-like" evidence="21">
    <location>
        <begin position="36"/>
        <end position="72"/>
    </location>
</feature>
<feature type="domain" description="EGF-like" evidence="21">
    <location>
        <begin position="76"/>
        <end position="112"/>
    </location>
</feature>
<dbReference type="InterPro" id="IPR013320">
    <property type="entry name" value="ConA-like_dom_sf"/>
</dbReference>
<keyword evidence="4" id="KW-1003">Cell membrane</keyword>
<evidence type="ECO:0000256" key="19">
    <source>
        <dbReference type="SAM" id="Phobius"/>
    </source>
</evidence>
<dbReference type="FunFam" id="2.10.25.10:FF:000143">
    <property type="entry name" value="Protein crumbs 1"/>
    <property type="match status" value="1"/>
</dbReference>
<dbReference type="SUPFAM" id="SSF49899">
    <property type="entry name" value="Concanavalin A-like lectins/glucanases"/>
    <property type="match status" value="1"/>
</dbReference>
<dbReference type="PANTHER" id="PTHR45836:SF13">
    <property type="entry name" value="PROTEIN CRUMBS"/>
    <property type="match status" value="1"/>
</dbReference>
<evidence type="ECO:0000256" key="6">
    <source>
        <dbReference type="ARBA" id="ARBA00022530"/>
    </source>
</evidence>
<feature type="domain" description="EGF-like" evidence="21">
    <location>
        <begin position="867"/>
        <end position="903"/>
    </location>
</feature>
<dbReference type="EMBL" id="CAHIKZ030001698">
    <property type="protein sequence ID" value="CAE1272751.1"/>
    <property type="molecule type" value="Genomic_DNA"/>
</dbReference>
<feature type="disulfide bond" evidence="18">
    <location>
        <begin position="118"/>
        <end position="128"/>
    </location>
</feature>
<dbReference type="InterPro" id="IPR013032">
    <property type="entry name" value="EGF-like_CS"/>
</dbReference>
<dbReference type="Pfam" id="PF12661">
    <property type="entry name" value="hEGF"/>
    <property type="match status" value="7"/>
</dbReference>
<dbReference type="SUPFAM" id="SSF57196">
    <property type="entry name" value="EGF/Laminin"/>
    <property type="match status" value="17"/>
</dbReference>
<dbReference type="FunFam" id="2.10.25.10:FF:000122">
    <property type="entry name" value="Protein crumbs homolog 2"/>
    <property type="match status" value="1"/>
</dbReference>
<protein>
    <submittedName>
        <fullName evidence="22">Fibropellin-1,Fibropellin-3,Sushi, von Willebrand factor type A, EGF and pentraxin domain-containing protein 1</fullName>
    </submittedName>
</protein>
<feature type="disulfide bond" evidence="18">
    <location>
        <begin position="642"/>
        <end position="651"/>
    </location>
</feature>
<feature type="disulfide bond" evidence="18">
    <location>
        <begin position="407"/>
        <end position="416"/>
    </location>
</feature>
<comment type="similarity">
    <text evidence="17">Belongs to the Crumbs protein family.</text>
</comment>
<feature type="disulfide bond" evidence="18">
    <location>
        <begin position="498"/>
        <end position="507"/>
    </location>
</feature>
<dbReference type="FunFam" id="2.10.25.10:FF:000472">
    <property type="entry name" value="Uncharacterized protein, isoform A"/>
    <property type="match status" value="5"/>
</dbReference>
<feature type="disulfide bond" evidence="18">
    <location>
        <begin position="1383"/>
        <end position="1392"/>
    </location>
</feature>
<dbReference type="FunFam" id="2.10.25.10:FF:000066">
    <property type="entry name" value="FAT atypical cadherin 4"/>
    <property type="match status" value="1"/>
</dbReference>
<gene>
    <name evidence="22" type="ORF">SPHA_37808</name>
</gene>
<dbReference type="GO" id="GO:0003008">
    <property type="term" value="P:system process"/>
    <property type="evidence" value="ECO:0007669"/>
    <property type="project" value="UniProtKB-ARBA"/>
</dbReference>
<feature type="disulfide bond" evidence="18">
    <location>
        <begin position="178"/>
        <end position="187"/>
    </location>
</feature>
<dbReference type="GO" id="GO:0043235">
    <property type="term" value="C:receptor complex"/>
    <property type="evidence" value="ECO:0007669"/>
    <property type="project" value="TreeGrafter"/>
</dbReference>
<feature type="domain" description="EGF-like" evidence="21">
    <location>
        <begin position="472"/>
        <end position="508"/>
    </location>
</feature>
<feature type="domain" description="EGF-like" evidence="21">
    <location>
        <begin position="731"/>
        <end position="767"/>
    </location>
</feature>
<keyword evidence="8" id="KW-0597">Phosphoprotein</keyword>
<dbReference type="PROSITE" id="PS01187">
    <property type="entry name" value="EGF_CA"/>
    <property type="match status" value="11"/>
</dbReference>
<feature type="disulfide bond" evidence="18">
    <location>
        <begin position="1296"/>
        <end position="1305"/>
    </location>
</feature>
<feature type="disulfide bond" evidence="18">
    <location>
        <begin position="1257"/>
        <end position="1266"/>
    </location>
</feature>
<dbReference type="FunFam" id="2.10.25.10:FF:000173">
    <property type="entry name" value="Neurogenic locus notch protein 2"/>
    <property type="match status" value="1"/>
</dbReference>
<dbReference type="GO" id="GO:0051049">
    <property type="term" value="P:regulation of transport"/>
    <property type="evidence" value="ECO:0007669"/>
    <property type="project" value="UniProtKB-ARBA"/>
</dbReference>
<dbReference type="GO" id="GO:0048592">
    <property type="term" value="P:eye morphogenesis"/>
    <property type="evidence" value="ECO:0007669"/>
    <property type="project" value="UniProtKB-ARBA"/>
</dbReference>
<feature type="domain" description="EGF-like" evidence="21">
    <location>
        <begin position="381"/>
        <end position="417"/>
    </location>
</feature>
<dbReference type="GO" id="GO:0009792">
    <property type="term" value="P:embryo development ending in birth or egg hatching"/>
    <property type="evidence" value="ECO:0007669"/>
    <property type="project" value="UniProtKB-ARBA"/>
</dbReference>
<evidence type="ECO:0000259" key="20">
    <source>
        <dbReference type="PROSITE" id="PS50025"/>
    </source>
</evidence>
<keyword evidence="6" id="KW-0272">Extracellular matrix</keyword>
<dbReference type="PANTHER" id="PTHR45836">
    <property type="entry name" value="SLIT HOMOLOG"/>
    <property type="match status" value="1"/>
</dbReference>
<dbReference type="Proteomes" id="UP000597762">
    <property type="component" value="Unassembled WGS sequence"/>
</dbReference>
<name>A0A812CLK9_ACAPH</name>
<sequence length="1668" mass="183283">MPGPNVDFTNSNFTAGVVFGNCSLLEQQNCADADKDFDDCYSFPCKNQGTCVDQYKNYTCNCLPIYSGRNCEDDLSSEGCKIKPCQNNATCIPSGSGFKCTCQPGFTGQYCMIDINECSSEPCKHGSCIDLINGVECNCTGTGYQGDTCSDNVNECEPSNPCGNGTCTDTDGSFICRCPQGFTGNLCNEEINECMSHPCKNGGNCQDLIDSFKCHCASGFKGTFCEINIQDCGSNSCPWVNSICVDQINNFTCECKAGYTGPPEACEDINECASNPCDNNATCQNLENAYKCSCTPGFNGDRCTNNIDECDINPCHNNATCVDGINNYTCNCLPGFTGSTCQVNINDCRNDSCVYGICTDMVQGFKCDCVQGWTGERCDKDFDECILKPCQNGANCTNLSNDYNCSCSAGYTDKNCSTNIDDCQDSPCQNQGTCIDLVNGYHCNCTDDWMGVNCSYVYDACFFAPCVNCEENINDCVNITCTNGKICYDHINGFECACPKGKTGKNCSEDINECLSSPCKNSGTCVDIDGGYYCKCRYKIAKIDSNPPLSFPTGFNGTHCEHDINECNIRINNHGICLNGGSCRNHPGDFTCHCDSSGKDGGNYYGGRNCEVVLDYCKIKEQCKNNATCLPTSTLDKYTCHCLLGFTGRHCETNIDDCVNQPCMHNGTCVDGVNSYTCLCPNGTKGKKCEMNIDECISNPCQNNGTCTDLLNGYHCNCSDTGFRGDLCETNIDDCVNNPCRNNGTCIDGIKEYSCNCHEGYRGKQCEEDIDDCAKQPCIHAIKCFQRSDRSLYGPNSTYPGFSKFSYSNATGYYCLCKLGYEGTNCKENINDCANHACQNNATCIDAIGYYNCSCKPGYKGFFCSDDIDECKFSESPCMQNSSCINTFGSYNCICVRNAQPCICQQEVTAATFSLEESNSFVEYSLVSLQDSLQSNLNFSFFFTTRRQNRQKTDDICKSQMPCLANGTCENVYYNDFKCNCTRGFTGKDCSSIDYCLSVKCEGGSECKNAPDGYECIREATFNVTSYINFQASSKLPEAKNLSVEFRTRESEGFLIKADNSDIGLHFVLQLQDGILMVFSDQNHVFNSSIPVNDGNWHLFFIEETSPTNFTIRITNLEQMFTLVNSSLSVFLNGITNNRTVISVGKGFDGCIRELRINKNLLPFNLTDRNSTNSLAYDILKRHNIVLGCKGDNVCASWYHKCKNGANCIDKWNKYICKCTKGYDGDFCENNIDDCKQNDCEHGATCVDGIDSYACSCAPGYNGSRCQKNIDECQIHPNCQNNGTCTDLVNGYNCTCTESFTGDNCEFKINQTCASLICKNGTCTKHNYTNYIGNTYDVVNCTCDAGFEGKECEFEINFCENVTCKNNGNCSTNKARTGFHCNCDNDHNGIYCENKIDHCESSPCQNGAKCKNLVGDFACDCLKGWKGKTCMEDINECENRTEWCLHNGFCKNLQGSFDCNCTGTGYGGPLCQYKGPCTDNPCENNAECTQNYTAQTYKCHCTPGFTSQNCSEDINECNANPCQNNGKCINSIGSYRCECDSLNFLGQNCHIPNPCSPERNPCMNSANCTYSVIGNNSYANCSCPDGWQGAICAEKLLAGIDINNLYLYIGIPLALVILAIIIGIVYFVLSARKKRATSGTYSPSRQEMSGSRVELGNVMKIPPTERLI</sequence>
<evidence type="ECO:0000256" key="9">
    <source>
        <dbReference type="ARBA" id="ARBA00022692"/>
    </source>
</evidence>
<evidence type="ECO:0000259" key="21">
    <source>
        <dbReference type="PROSITE" id="PS50026"/>
    </source>
</evidence>
<feature type="domain" description="EGF-like" evidence="21">
    <location>
        <begin position="228"/>
        <end position="267"/>
    </location>
</feature>
<dbReference type="InterPro" id="IPR049883">
    <property type="entry name" value="NOTCH1_EGF-like"/>
</dbReference>
<evidence type="ECO:0000256" key="18">
    <source>
        <dbReference type="PROSITE-ProRule" id="PRU00076"/>
    </source>
</evidence>
<dbReference type="SMART" id="SM00181">
    <property type="entry name" value="EGF"/>
    <property type="match status" value="32"/>
</dbReference>
<dbReference type="GO" id="GO:0060562">
    <property type="term" value="P:epithelial tube morphogenesis"/>
    <property type="evidence" value="ECO:0007669"/>
    <property type="project" value="UniProtKB-ARBA"/>
</dbReference>
<keyword evidence="3" id="KW-0217">Developmental protein</keyword>
<dbReference type="InterPro" id="IPR000742">
    <property type="entry name" value="EGF"/>
</dbReference>
<evidence type="ECO:0000256" key="5">
    <source>
        <dbReference type="ARBA" id="ARBA00022525"/>
    </source>
</evidence>
<feature type="disulfide bond" evidence="18">
    <location>
        <begin position="1219"/>
        <end position="1228"/>
    </location>
</feature>
<dbReference type="FunFam" id="2.10.25.10:FF:000039">
    <property type="entry name" value="Crumbs cell polarity complex component 1"/>
    <property type="match status" value="1"/>
</dbReference>
<dbReference type="InterPro" id="IPR001791">
    <property type="entry name" value="Laminin_G"/>
</dbReference>
<dbReference type="Gene3D" id="2.10.25.10">
    <property type="entry name" value="Laminin"/>
    <property type="match status" value="31"/>
</dbReference>
<keyword evidence="23" id="KW-1185">Reference proteome</keyword>
<feature type="transmembrane region" description="Helical" evidence="19">
    <location>
        <begin position="1605"/>
        <end position="1629"/>
    </location>
</feature>
<feature type="disulfide bond" evidence="18">
    <location>
        <begin position="757"/>
        <end position="766"/>
    </location>
</feature>
<dbReference type="GO" id="GO:0051240">
    <property type="term" value="P:positive regulation of multicellular organismal process"/>
    <property type="evidence" value="ECO:0007669"/>
    <property type="project" value="UniProtKB-ARBA"/>
</dbReference>
<dbReference type="InterPro" id="IPR018097">
    <property type="entry name" value="EGF_Ca-bd_CS"/>
</dbReference>
<comment type="caution">
    <text evidence="18">Lacks conserved residue(s) required for the propagation of feature annotation.</text>
</comment>
<feature type="domain" description="EGF-like" evidence="21">
    <location>
        <begin position="692"/>
        <end position="729"/>
    </location>
</feature>
<evidence type="ECO:0000256" key="16">
    <source>
        <dbReference type="ARBA" id="ARBA00023180"/>
    </source>
</evidence>
<dbReference type="Pfam" id="PF00008">
    <property type="entry name" value="EGF"/>
    <property type="match status" value="15"/>
</dbReference>
<feature type="domain" description="EGF-like" evidence="21">
    <location>
        <begin position="510"/>
        <end position="561"/>
    </location>
</feature>
<dbReference type="PROSITE" id="PS50026">
    <property type="entry name" value="EGF_3"/>
    <property type="match status" value="30"/>
</dbReference>
<dbReference type="GO" id="GO:0060255">
    <property type="term" value="P:regulation of macromolecule metabolic process"/>
    <property type="evidence" value="ECO:0007669"/>
    <property type="project" value="UniProtKB-ARBA"/>
</dbReference>
<dbReference type="GO" id="GO:0009967">
    <property type="term" value="P:positive regulation of signal transduction"/>
    <property type="evidence" value="ECO:0007669"/>
    <property type="project" value="UniProtKB-ARBA"/>
</dbReference>
<feature type="domain" description="EGF-like" evidence="21">
    <location>
        <begin position="563"/>
        <end position="611"/>
    </location>
</feature>
<dbReference type="CDD" id="cd00054">
    <property type="entry name" value="EGF_CA"/>
    <property type="match status" value="18"/>
</dbReference>
<evidence type="ECO:0000256" key="1">
    <source>
        <dbReference type="ARBA" id="ARBA00004247"/>
    </source>
</evidence>
<feature type="domain" description="EGF-like" evidence="21">
    <location>
        <begin position="1551"/>
        <end position="1593"/>
    </location>
</feature>
<evidence type="ECO:0000313" key="22">
    <source>
        <dbReference type="EMBL" id="CAE1272751.1"/>
    </source>
</evidence>
<feature type="domain" description="EGF-like" evidence="21">
    <location>
        <begin position="1231"/>
        <end position="1267"/>
    </location>
</feature>
<feature type="domain" description="EGF-like" evidence="21">
    <location>
        <begin position="1433"/>
        <end position="1472"/>
    </location>
</feature>
<dbReference type="SMART" id="SM00179">
    <property type="entry name" value="EGF_CA"/>
    <property type="match status" value="30"/>
</dbReference>
<evidence type="ECO:0000256" key="15">
    <source>
        <dbReference type="ARBA" id="ARBA00023157"/>
    </source>
</evidence>
<feature type="domain" description="EGF-like" evidence="21">
    <location>
        <begin position="344"/>
        <end position="379"/>
    </location>
</feature>
<feature type="disulfide bond" evidence="18">
    <location>
        <begin position="294"/>
        <end position="303"/>
    </location>
</feature>
<dbReference type="PROSITE" id="PS00022">
    <property type="entry name" value="EGF_1"/>
    <property type="match status" value="22"/>
</dbReference>
<dbReference type="GO" id="GO:0007411">
    <property type="term" value="P:axon guidance"/>
    <property type="evidence" value="ECO:0007669"/>
    <property type="project" value="TreeGrafter"/>
</dbReference>
<keyword evidence="11" id="KW-0677">Repeat</keyword>
<feature type="domain" description="EGF-like" evidence="21">
    <location>
        <begin position="190"/>
        <end position="226"/>
    </location>
</feature>
<dbReference type="PRINTS" id="PR01983">
    <property type="entry name" value="NOTCH"/>
</dbReference>
<feature type="domain" description="EGF-like" evidence="21">
    <location>
        <begin position="152"/>
        <end position="188"/>
    </location>
</feature>
<evidence type="ECO:0000256" key="14">
    <source>
        <dbReference type="ARBA" id="ARBA00023136"/>
    </source>
</evidence>
<keyword evidence="9 19" id="KW-0812">Transmembrane</keyword>
<dbReference type="GO" id="GO:0005509">
    <property type="term" value="F:calcium ion binding"/>
    <property type="evidence" value="ECO:0007669"/>
    <property type="project" value="InterPro"/>
</dbReference>
<dbReference type="GO" id="GO:0061326">
    <property type="term" value="P:renal tubule development"/>
    <property type="evidence" value="ECO:0007669"/>
    <property type="project" value="UniProtKB-ARBA"/>
</dbReference>
<feature type="disulfide bond" evidence="18">
    <location>
        <begin position="1482"/>
        <end position="1499"/>
    </location>
</feature>
<feature type="disulfide bond" evidence="18">
    <location>
        <begin position="855"/>
        <end position="864"/>
    </location>
</feature>
<dbReference type="FunFam" id="2.10.25.10:FF:000004">
    <property type="entry name" value="Neurogenic locus notch 1"/>
    <property type="match status" value="1"/>
</dbReference>
<feature type="domain" description="EGF-like" evidence="21">
    <location>
        <begin position="1513"/>
        <end position="1550"/>
    </location>
</feature>
<feature type="domain" description="EGF-like" evidence="21">
    <location>
        <begin position="114"/>
        <end position="150"/>
    </location>
</feature>
<evidence type="ECO:0000256" key="4">
    <source>
        <dbReference type="ARBA" id="ARBA00022475"/>
    </source>
</evidence>
<dbReference type="InterPro" id="IPR001881">
    <property type="entry name" value="EGF-like_Ca-bd_dom"/>
</dbReference>
<feature type="domain" description="EGF-like" evidence="21">
    <location>
        <begin position="1395"/>
        <end position="1431"/>
    </location>
</feature>
<dbReference type="Pfam" id="PF07645">
    <property type="entry name" value="EGF_CA"/>
    <property type="match status" value="4"/>
</dbReference>
<dbReference type="CDD" id="cd00110">
    <property type="entry name" value="LamG"/>
    <property type="match status" value="1"/>
</dbReference>
<dbReference type="OrthoDB" id="283575at2759"/>
<dbReference type="GO" id="GO:0008593">
    <property type="term" value="P:regulation of Notch signaling pathway"/>
    <property type="evidence" value="ECO:0007669"/>
    <property type="project" value="UniProtKB-ARBA"/>
</dbReference>
<dbReference type="GO" id="GO:0051093">
    <property type="term" value="P:negative regulation of developmental process"/>
    <property type="evidence" value="ECO:0007669"/>
    <property type="project" value="UniProtKB-ARBA"/>
</dbReference>
<feature type="domain" description="EGF-like" evidence="21">
    <location>
        <begin position="1355"/>
        <end position="1393"/>
    </location>
</feature>
<feature type="domain" description="EGF-like" evidence="21">
    <location>
        <begin position="654"/>
        <end position="690"/>
    </location>
</feature>
<evidence type="ECO:0000256" key="11">
    <source>
        <dbReference type="ARBA" id="ARBA00022737"/>
    </source>
</evidence>
<dbReference type="GO" id="GO:0048871">
    <property type="term" value="P:multicellular organismal-level homeostasis"/>
    <property type="evidence" value="ECO:0007669"/>
    <property type="project" value="UniProtKB-ARBA"/>
</dbReference>
<evidence type="ECO:0000256" key="7">
    <source>
        <dbReference type="ARBA" id="ARBA00022536"/>
    </source>
</evidence>
<evidence type="ECO:0000256" key="8">
    <source>
        <dbReference type="ARBA" id="ARBA00022553"/>
    </source>
</evidence>
<feature type="domain" description="EGF-like" evidence="21">
    <location>
        <begin position="1473"/>
        <end position="1511"/>
    </location>
</feature>
<feature type="domain" description="EGF-like" evidence="21">
    <location>
        <begin position="306"/>
        <end position="342"/>
    </location>
</feature>
<evidence type="ECO:0000313" key="23">
    <source>
        <dbReference type="Proteomes" id="UP000597762"/>
    </source>
</evidence>
<feature type="disulfide bond" evidence="18">
    <location>
        <begin position="62"/>
        <end position="71"/>
    </location>
</feature>
<dbReference type="FunFam" id="2.10.25.10:FF:000031">
    <property type="entry name" value="neurogenic locus notch homolog protein 3"/>
    <property type="match status" value="1"/>
</dbReference>
<keyword evidence="7 18" id="KW-0245">EGF-like domain</keyword>
<dbReference type="GO" id="GO:0048598">
    <property type="term" value="P:embryonic morphogenesis"/>
    <property type="evidence" value="ECO:0007669"/>
    <property type="project" value="UniProtKB-ARBA"/>
</dbReference>
<evidence type="ECO:0000256" key="13">
    <source>
        <dbReference type="ARBA" id="ARBA00022989"/>
    </source>
</evidence>
<feature type="disulfide bond" evidence="18">
    <location>
        <begin position="1364"/>
        <end position="1381"/>
    </location>
</feature>
<evidence type="ECO:0000256" key="12">
    <source>
        <dbReference type="ARBA" id="ARBA00022782"/>
    </source>
</evidence>
<dbReference type="PROSITE" id="PS01186">
    <property type="entry name" value="EGF_2"/>
    <property type="match status" value="19"/>
</dbReference>
<dbReference type="InterPro" id="IPR000152">
    <property type="entry name" value="EGF-type_Asp/Asn_hydroxyl_site"/>
</dbReference>
<feature type="disulfide bond" evidence="18">
    <location>
        <begin position="369"/>
        <end position="378"/>
    </location>
</feature>
<comment type="subcellular location">
    <subcellularLocation>
        <location evidence="1">Apical cell membrane</location>
        <topology evidence="1">Single-pass type I membrane protein</topology>
    </subcellularLocation>
    <subcellularLocation>
        <location evidence="2">Secreted</location>
        <location evidence="2">Extracellular space</location>
        <location evidence="2">Extracellular matrix</location>
    </subcellularLocation>
</comment>
<feature type="domain" description="EGF-like" evidence="21">
    <location>
        <begin position="953"/>
        <end position="991"/>
    </location>
</feature>
<dbReference type="Pfam" id="PF02210">
    <property type="entry name" value="Laminin_G_2"/>
    <property type="match status" value="1"/>
</dbReference>
<feature type="disulfide bond" evidence="18">
    <location>
        <begin position="332"/>
        <end position="341"/>
    </location>
</feature>
<dbReference type="GO" id="GO:0002064">
    <property type="term" value="P:epithelial cell development"/>
    <property type="evidence" value="ECO:0007669"/>
    <property type="project" value="UniProtKB-ARBA"/>
</dbReference>
<feature type="disulfide bond" evidence="18">
    <location>
        <begin position="680"/>
        <end position="689"/>
    </location>
</feature>
<feature type="domain" description="EGF-like" evidence="21">
    <location>
        <begin position="268"/>
        <end position="304"/>
    </location>
</feature>
<feature type="disulfide bond" evidence="18">
    <location>
        <begin position="981"/>
        <end position="990"/>
    </location>
</feature>
<dbReference type="GO" id="GO:0016324">
    <property type="term" value="C:apical plasma membrane"/>
    <property type="evidence" value="ECO:0007669"/>
    <property type="project" value="UniProtKB-SubCell"/>
</dbReference>
<dbReference type="SUPFAM" id="SSF57184">
    <property type="entry name" value="Growth factor receptor domain"/>
    <property type="match status" value="4"/>
</dbReference>
<feature type="disulfide bond" evidence="18">
    <location>
        <begin position="1421"/>
        <end position="1430"/>
    </location>
</feature>
<dbReference type="GO" id="GO:0009986">
    <property type="term" value="C:cell surface"/>
    <property type="evidence" value="ECO:0007669"/>
    <property type="project" value="TreeGrafter"/>
</dbReference>
<dbReference type="InterPro" id="IPR051355">
    <property type="entry name" value="Notch/Slit_guidance"/>
</dbReference>
<accession>A0A812CLK9</accession>
<feature type="disulfide bond" evidence="18">
    <location>
        <begin position="623"/>
        <end position="640"/>
    </location>
</feature>
<reference evidence="22" key="1">
    <citation type="submission" date="2021-01" db="EMBL/GenBank/DDBJ databases">
        <authorList>
            <person name="Li R."/>
            <person name="Bekaert M."/>
        </authorList>
    </citation>
    <scope>NUCLEOTIDE SEQUENCE</scope>
    <source>
        <strain evidence="22">Farmed</strain>
    </source>
</reference>
<feature type="disulfide bond" evidence="18">
    <location>
        <begin position="216"/>
        <end position="225"/>
    </location>
</feature>